<evidence type="ECO:0000313" key="8">
    <source>
        <dbReference type="Proteomes" id="UP000494115"/>
    </source>
</evidence>
<proteinExistence type="predicted"/>
<evidence type="ECO:0000256" key="1">
    <source>
        <dbReference type="ARBA" id="ARBA00004533"/>
    </source>
</evidence>
<dbReference type="GO" id="GO:0009247">
    <property type="term" value="P:glycolipid biosynthetic process"/>
    <property type="evidence" value="ECO:0007669"/>
    <property type="project" value="UniProtKB-ARBA"/>
</dbReference>
<evidence type="ECO:0000256" key="6">
    <source>
        <dbReference type="ARBA" id="ARBA00023315"/>
    </source>
</evidence>
<dbReference type="PANTHER" id="PTHR30606:SF9">
    <property type="entry name" value="LIPID A BIOSYNTHESIS LAUROYLTRANSFERASE"/>
    <property type="match status" value="1"/>
</dbReference>
<dbReference type="CDD" id="cd07984">
    <property type="entry name" value="LPLAT_LABLAT-like"/>
    <property type="match status" value="1"/>
</dbReference>
<dbReference type="PANTHER" id="PTHR30606">
    <property type="entry name" value="LIPID A BIOSYNTHESIS LAUROYL ACYLTRANSFERASE"/>
    <property type="match status" value="1"/>
</dbReference>
<gene>
    <name evidence="7" type="primary">lpxL_2</name>
    <name evidence="7" type="ORF">LMG28138_03266</name>
</gene>
<dbReference type="InterPro" id="IPR004960">
    <property type="entry name" value="LipA_acyltrans"/>
</dbReference>
<evidence type="ECO:0000256" key="5">
    <source>
        <dbReference type="ARBA" id="ARBA00023136"/>
    </source>
</evidence>
<dbReference type="EC" id="2.3.1.241" evidence="7"/>
<keyword evidence="4 7" id="KW-0808">Transferase</keyword>
<dbReference type="GO" id="GO:0008913">
    <property type="term" value="F:Kdo2-lipid IVA acyltransferase activity"/>
    <property type="evidence" value="ECO:0007669"/>
    <property type="project" value="UniProtKB-EC"/>
</dbReference>
<keyword evidence="6 7" id="KW-0012">Acyltransferase</keyword>
<name>A0A6S7B948_9BURK</name>
<keyword evidence="2" id="KW-1003">Cell membrane</keyword>
<evidence type="ECO:0000256" key="2">
    <source>
        <dbReference type="ARBA" id="ARBA00022475"/>
    </source>
</evidence>
<evidence type="ECO:0000313" key="7">
    <source>
        <dbReference type="EMBL" id="CAB3792104.1"/>
    </source>
</evidence>
<dbReference type="EMBL" id="CADIKM010000015">
    <property type="protein sequence ID" value="CAB3792104.1"/>
    <property type="molecule type" value="Genomic_DNA"/>
</dbReference>
<keyword evidence="8" id="KW-1185">Reference proteome</keyword>
<dbReference type="Proteomes" id="UP000494115">
    <property type="component" value="Unassembled WGS sequence"/>
</dbReference>
<dbReference type="RefSeq" id="WP_281362408.1">
    <property type="nucleotide sequence ID" value="NZ_CADIKM010000015.1"/>
</dbReference>
<keyword evidence="3" id="KW-0997">Cell inner membrane</keyword>
<dbReference type="Pfam" id="PF03279">
    <property type="entry name" value="Lip_A_acyltrans"/>
    <property type="match status" value="1"/>
</dbReference>
<protein>
    <submittedName>
        <fullName evidence="7">Lipid A biosynthesis lauroyltransferase</fullName>
        <ecNumber evidence="7">2.3.1.241</ecNumber>
    </submittedName>
</protein>
<dbReference type="AlphaFoldDB" id="A0A6S7B948"/>
<sequence>MPVLTVALMVGLLRAISTLPYRVVARFGSFLGAALFMFPSRRKHIVLVNLRLCFPGKTQQEYNDLARHHFRHVVRSYLERGIQWFGSEKSIQRLVELESDIDLDDKDAPPTIFMGFHFVGIEVGCMLYSTRLPVAALYTRMSNAGLCDVAKRQRGRFGAEMIERSTSARKIVGLLRSGKAVMLAADMDYGVENSVFVPFFGVDACTLTSISRLARLSRARVVPFVTEVLPDFRGYKLKIFEPLAAFPSGSDETDARAMNAFLEAQIMRFPEQYYWVHRRFKHRPEGMPGVY</sequence>
<evidence type="ECO:0000256" key="4">
    <source>
        <dbReference type="ARBA" id="ARBA00022679"/>
    </source>
</evidence>
<dbReference type="NCBIfam" id="NF005399">
    <property type="entry name" value="PRK06946.1"/>
    <property type="match status" value="1"/>
</dbReference>
<dbReference type="PIRSF" id="PIRSF026649">
    <property type="entry name" value="MsbB"/>
    <property type="match status" value="1"/>
</dbReference>
<evidence type="ECO:0000256" key="3">
    <source>
        <dbReference type="ARBA" id="ARBA00022519"/>
    </source>
</evidence>
<organism evidence="7 8">
    <name type="scientific">Pararobbsia alpina</name>
    <dbReference type="NCBI Taxonomy" id="621374"/>
    <lineage>
        <taxon>Bacteria</taxon>
        <taxon>Pseudomonadati</taxon>
        <taxon>Pseudomonadota</taxon>
        <taxon>Betaproteobacteria</taxon>
        <taxon>Burkholderiales</taxon>
        <taxon>Burkholderiaceae</taxon>
        <taxon>Pararobbsia</taxon>
    </lineage>
</organism>
<dbReference type="GO" id="GO:0005886">
    <property type="term" value="C:plasma membrane"/>
    <property type="evidence" value="ECO:0007669"/>
    <property type="project" value="UniProtKB-SubCell"/>
</dbReference>
<reference evidence="7 8" key="1">
    <citation type="submission" date="2020-04" db="EMBL/GenBank/DDBJ databases">
        <authorList>
            <person name="De Canck E."/>
        </authorList>
    </citation>
    <scope>NUCLEOTIDE SEQUENCE [LARGE SCALE GENOMIC DNA]</scope>
    <source>
        <strain evidence="7 8">LMG 28138</strain>
    </source>
</reference>
<keyword evidence="5" id="KW-0472">Membrane</keyword>
<accession>A0A6S7B948</accession>
<comment type="subcellular location">
    <subcellularLocation>
        <location evidence="1">Cell inner membrane</location>
    </subcellularLocation>
</comment>